<evidence type="ECO:0000313" key="13">
    <source>
        <dbReference type="Proteomes" id="UP000326759"/>
    </source>
</evidence>
<dbReference type="GO" id="GO:0005764">
    <property type="term" value="C:lysosome"/>
    <property type="evidence" value="ECO:0007669"/>
    <property type="project" value="TreeGrafter"/>
</dbReference>
<keyword evidence="10" id="KW-0732">Signal</keyword>
<dbReference type="InterPro" id="IPR000602">
    <property type="entry name" value="Glyco_hydro_38_N"/>
</dbReference>
<evidence type="ECO:0000256" key="2">
    <source>
        <dbReference type="ARBA" id="ARBA00009792"/>
    </source>
</evidence>
<feature type="chain" id="PRO_5024503504" description="Alpha-mannosidase" evidence="10">
    <location>
        <begin position="21"/>
        <end position="766"/>
    </location>
</feature>
<dbReference type="PANTHER" id="PTHR11607:SF3">
    <property type="entry name" value="LYSOSOMAL ALPHA-MANNOSIDASE"/>
    <property type="match status" value="1"/>
</dbReference>
<keyword evidence="7" id="KW-1015">Disulfide bond</keyword>
<dbReference type="Gene3D" id="2.70.98.30">
    <property type="entry name" value="Golgi alpha-mannosidase II, domain 4"/>
    <property type="match status" value="1"/>
</dbReference>
<dbReference type="InterPro" id="IPR037094">
    <property type="entry name" value="Glyco_hydro_38_cen_sf"/>
</dbReference>
<keyword evidence="9 10" id="KW-0326">Glycosidase</keyword>
<dbReference type="FunFam" id="2.60.40.1180:FF:000018">
    <property type="entry name" value="Alpha-mannosidase"/>
    <property type="match status" value="1"/>
</dbReference>
<dbReference type="InterPro" id="IPR011013">
    <property type="entry name" value="Gal_mutarotase_sf_dom"/>
</dbReference>
<dbReference type="OrthoDB" id="2016903at2759"/>
<reference evidence="12 13" key="1">
    <citation type="journal article" date="2019" name="PLoS Biol.">
        <title>Sex chromosomes control vertical transmission of feminizing Wolbachia symbionts in an isopod.</title>
        <authorList>
            <person name="Becking T."/>
            <person name="Chebbi M.A."/>
            <person name="Giraud I."/>
            <person name="Moumen B."/>
            <person name="Laverre T."/>
            <person name="Caubet Y."/>
            <person name="Peccoud J."/>
            <person name="Gilbert C."/>
            <person name="Cordaux R."/>
        </authorList>
    </citation>
    <scope>NUCLEOTIDE SEQUENCE [LARGE SCALE GENOMIC DNA]</scope>
    <source>
        <strain evidence="12">ANa2</strain>
        <tissue evidence="12">Whole body excluding digestive tract and cuticle</tissue>
    </source>
</reference>
<dbReference type="InterPro" id="IPR041147">
    <property type="entry name" value="GH38_C"/>
</dbReference>
<dbReference type="InterPro" id="IPR015341">
    <property type="entry name" value="Glyco_hydro_38_cen"/>
</dbReference>
<dbReference type="Gene3D" id="1.20.1270.50">
    <property type="entry name" value="Glycoside hydrolase family 38, central domain"/>
    <property type="match status" value="2"/>
</dbReference>
<dbReference type="InterPro" id="IPR011682">
    <property type="entry name" value="Glyco_hydro_38_C"/>
</dbReference>
<dbReference type="Pfam" id="PF01074">
    <property type="entry name" value="Glyco_hydro_38N"/>
    <property type="match status" value="1"/>
</dbReference>
<keyword evidence="6 10" id="KW-0862">Zinc</keyword>
<feature type="domain" description="Glycoside hydrolase family 38 central" evidence="11">
    <location>
        <begin position="262"/>
        <end position="335"/>
    </location>
</feature>
<proteinExistence type="inferred from homology"/>
<dbReference type="SUPFAM" id="SSF88688">
    <property type="entry name" value="Families 57/38 glycoside transferase middle domain"/>
    <property type="match status" value="1"/>
</dbReference>
<dbReference type="PANTHER" id="PTHR11607">
    <property type="entry name" value="ALPHA-MANNOSIDASE"/>
    <property type="match status" value="1"/>
</dbReference>
<dbReference type="InterPro" id="IPR011330">
    <property type="entry name" value="Glyco_hydro/deAcase_b/a-brl"/>
</dbReference>
<comment type="similarity">
    <text evidence="2 10">Belongs to the glycosyl hydrolase 38 family.</text>
</comment>
<dbReference type="Pfam" id="PF07748">
    <property type="entry name" value="Glyco_hydro_38C"/>
    <property type="match status" value="1"/>
</dbReference>
<dbReference type="InterPro" id="IPR027291">
    <property type="entry name" value="Glyco_hydro_38_N_sf"/>
</dbReference>
<keyword evidence="8" id="KW-0325">Glycoprotein</keyword>
<dbReference type="GO" id="GO:0004559">
    <property type="term" value="F:alpha-mannosidase activity"/>
    <property type="evidence" value="ECO:0007669"/>
    <property type="project" value="UniProtKB-EC"/>
</dbReference>
<dbReference type="Pfam" id="PF09261">
    <property type="entry name" value="Alpha-mann_mid"/>
    <property type="match status" value="1"/>
</dbReference>
<evidence type="ECO:0000259" key="11">
    <source>
        <dbReference type="SMART" id="SM00872"/>
    </source>
</evidence>
<dbReference type="FunFam" id="1.20.1270.50:FF:000003">
    <property type="entry name" value="Alpha-mannosidase"/>
    <property type="match status" value="1"/>
</dbReference>
<evidence type="ECO:0000256" key="1">
    <source>
        <dbReference type="ARBA" id="ARBA00000365"/>
    </source>
</evidence>
<name>A0A5N5T5W6_9CRUS</name>
<dbReference type="EMBL" id="SEYY01008782">
    <property type="protein sequence ID" value="KAB7502024.1"/>
    <property type="molecule type" value="Genomic_DNA"/>
</dbReference>
<dbReference type="GO" id="GO:0006013">
    <property type="term" value="P:mannose metabolic process"/>
    <property type="evidence" value="ECO:0007669"/>
    <property type="project" value="InterPro"/>
</dbReference>
<dbReference type="FunFam" id="1.20.1270.50:FF:000002">
    <property type="entry name" value="Alpha-mannosidase"/>
    <property type="match status" value="1"/>
</dbReference>
<dbReference type="InterPro" id="IPR013780">
    <property type="entry name" value="Glyco_hydro_b"/>
</dbReference>
<protein>
    <recommendedName>
        <fullName evidence="3 10">Alpha-mannosidase</fullName>
        <ecNumber evidence="10">3.2.1.-</ecNumber>
    </recommendedName>
</protein>
<gene>
    <name evidence="12" type="ORF">Anas_09192</name>
</gene>
<keyword evidence="4 10" id="KW-0479">Metal-binding</keyword>
<evidence type="ECO:0000256" key="9">
    <source>
        <dbReference type="ARBA" id="ARBA00023295"/>
    </source>
</evidence>
<dbReference type="EC" id="3.2.1.-" evidence="10"/>
<evidence type="ECO:0000313" key="12">
    <source>
        <dbReference type="EMBL" id="KAB7502024.1"/>
    </source>
</evidence>
<evidence type="ECO:0000256" key="4">
    <source>
        <dbReference type="ARBA" id="ARBA00022723"/>
    </source>
</evidence>
<dbReference type="InterPro" id="IPR028995">
    <property type="entry name" value="Glyco_hydro_57/38_cen_sf"/>
</dbReference>
<comment type="cofactor">
    <cofactor evidence="10">
        <name>Zn(2+)</name>
        <dbReference type="ChEBI" id="CHEBI:29105"/>
    </cofactor>
    <text evidence="10">Binds 1 zinc ion per subunit.</text>
</comment>
<accession>A0A5N5T5W6</accession>
<dbReference type="Proteomes" id="UP000326759">
    <property type="component" value="Unassembled WGS sequence"/>
</dbReference>
<comment type="catalytic activity">
    <reaction evidence="1">
        <text>Hydrolysis of terminal, non-reducing alpha-D-mannose residues in alpha-D-mannosides.</text>
        <dbReference type="EC" id="3.2.1.24"/>
    </reaction>
</comment>
<dbReference type="SUPFAM" id="SSF74650">
    <property type="entry name" value="Galactose mutarotase-like"/>
    <property type="match status" value="1"/>
</dbReference>
<evidence type="ECO:0000256" key="8">
    <source>
        <dbReference type="ARBA" id="ARBA00023180"/>
    </source>
</evidence>
<dbReference type="SUPFAM" id="SSF88713">
    <property type="entry name" value="Glycoside hydrolase/deacetylase"/>
    <property type="match status" value="1"/>
</dbReference>
<evidence type="ECO:0000256" key="10">
    <source>
        <dbReference type="RuleBase" id="RU361199"/>
    </source>
</evidence>
<dbReference type="InterPro" id="IPR050843">
    <property type="entry name" value="Glycosyl_Hydrlase_38"/>
</dbReference>
<dbReference type="GO" id="GO:0046872">
    <property type="term" value="F:metal ion binding"/>
    <property type="evidence" value="ECO:0007669"/>
    <property type="project" value="UniProtKB-KW"/>
</dbReference>
<dbReference type="Pfam" id="PF17677">
    <property type="entry name" value="Glyco_hydro38C2"/>
    <property type="match status" value="1"/>
</dbReference>
<keyword evidence="13" id="KW-1185">Reference proteome</keyword>
<dbReference type="Gene3D" id="2.60.40.1180">
    <property type="entry name" value="Golgi alpha-mannosidase II"/>
    <property type="match status" value="1"/>
</dbReference>
<evidence type="ECO:0000256" key="6">
    <source>
        <dbReference type="ARBA" id="ARBA00022833"/>
    </source>
</evidence>
<sequence>MSLIRKVIIILSVALGVTYANPTCPTLKPGMINVHLVCHTHDDVGWLKTVDQYYYGSRKRITWVGVQYILDSVMQSLLKDQNRKFIYVESAFFFRWWNEQDEKTKSIVQASLFAQMGMDGLFFGRLDYDDKRERWNKKQMEMVWKGSNSLGEESWIFTGALPNGYSPPKGFCFDLLCPDDPIMDDPRLEDYNKEEMVDTFLSRVDEQRKGYATYVNARQKNGSRVNLVYSTPSCYVDALHNENIKWPTKTDDFFPYSSDPHAFWTGYFTSRPTLKGLIRKCNNLLQAIKQVSAILRLNRGEELERLAEAMAVAQHHDAVTGTAKQHVTDDYYKRLFIGMLGTNELLSEGFRKMTQSSNSVPKCTEYVYCPLLNISSCPFTEDQQSFVVNIYNPVSRVISSYVRIPIIKPVHYEILNEKEEKIEYNVIPLPKEVKLIPGRDSKAEYELVFLAKDLPAFGVQQYLVSATNRRRNLRKIKIKYLHSSEDKIITKGDISVTLDGTTNKLKYIEFGRKKGKTGKIEVYSLVAEIHQQWTTWVSQVLRIYKDKNYVESDWLVGPIPIEDGIGKEIVNQFHFKNLKTNQTFYTDANGREMQKRVKDFRPTWKLNSTEPVSQNYYPVTSRIIISSSDGKTKAAIMNDRAQNLSLSNTLPLNIRILTLEPWREGDILLRLENYYEKGESSLSGTTSVNLKETFAIWPIKNIEELTLGANKLIKDNKRLKWKTRDEDVTFMERERNSYTLLTETTKNNPDIFTFSPMQIRTFVLKF</sequence>
<dbReference type="AlphaFoldDB" id="A0A5N5T5W6"/>
<keyword evidence="5 10" id="KW-0378">Hydrolase</keyword>
<evidence type="ECO:0000256" key="3">
    <source>
        <dbReference type="ARBA" id="ARBA00012752"/>
    </source>
</evidence>
<dbReference type="SMART" id="SM00872">
    <property type="entry name" value="Alpha-mann_mid"/>
    <property type="match status" value="1"/>
</dbReference>
<dbReference type="GO" id="GO:0030246">
    <property type="term" value="F:carbohydrate binding"/>
    <property type="evidence" value="ECO:0007669"/>
    <property type="project" value="InterPro"/>
</dbReference>
<organism evidence="12 13">
    <name type="scientific">Armadillidium nasatum</name>
    <dbReference type="NCBI Taxonomy" id="96803"/>
    <lineage>
        <taxon>Eukaryota</taxon>
        <taxon>Metazoa</taxon>
        <taxon>Ecdysozoa</taxon>
        <taxon>Arthropoda</taxon>
        <taxon>Crustacea</taxon>
        <taxon>Multicrustacea</taxon>
        <taxon>Malacostraca</taxon>
        <taxon>Eumalacostraca</taxon>
        <taxon>Peracarida</taxon>
        <taxon>Isopoda</taxon>
        <taxon>Oniscidea</taxon>
        <taxon>Crinocheta</taxon>
        <taxon>Armadillidiidae</taxon>
        <taxon>Armadillidium</taxon>
    </lineage>
</organism>
<evidence type="ECO:0000256" key="7">
    <source>
        <dbReference type="ARBA" id="ARBA00023157"/>
    </source>
</evidence>
<evidence type="ECO:0000256" key="5">
    <source>
        <dbReference type="ARBA" id="ARBA00022801"/>
    </source>
</evidence>
<comment type="caution">
    <text evidence="12">The sequence shown here is derived from an EMBL/GenBank/DDBJ whole genome shotgun (WGS) entry which is preliminary data.</text>
</comment>
<feature type="signal peptide" evidence="10">
    <location>
        <begin position="1"/>
        <end position="20"/>
    </location>
</feature>
<dbReference type="Gene3D" id="3.20.110.10">
    <property type="entry name" value="Glycoside hydrolase 38, N terminal domain"/>
    <property type="match status" value="2"/>
</dbReference>